<keyword evidence="3 6" id="KW-1133">Transmembrane helix</keyword>
<dbReference type="Proteomes" id="UP000019478">
    <property type="component" value="Unassembled WGS sequence"/>
</dbReference>
<feature type="transmembrane region" description="Helical" evidence="6">
    <location>
        <begin position="154"/>
        <end position="174"/>
    </location>
</feature>
<feature type="transmembrane region" description="Helical" evidence="6">
    <location>
        <begin position="229"/>
        <end position="246"/>
    </location>
</feature>
<evidence type="ECO:0000256" key="6">
    <source>
        <dbReference type="SAM" id="Phobius"/>
    </source>
</evidence>
<dbReference type="EMBL" id="AMGY01000006">
    <property type="protein sequence ID" value="EXJ80645.1"/>
    <property type="molecule type" value="Genomic_DNA"/>
</dbReference>
<dbReference type="SUPFAM" id="SSF103473">
    <property type="entry name" value="MFS general substrate transporter"/>
    <property type="match status" value="1"/>
</dbReference>
<dbReference type="AlphaFoldDB" id="W9XTH6"/>
<feature type="region of interest" description="Disordered" evidence="5">
    <location>
        <begin position="349"/>
        <end position="385"/>
    </location>
</feature>
<protein>
    <submittedName>
        <fullName evidence="7">Uncharacterized protein</fullName>
    </submittedName>
</protein>
<dbReference type="PANTHER" id="PTHR23294">
    <property type="entry name" value="ET TRANSLATION PRODUCT-RELATED"/>
    <property type="match status" value="1"/>
</dbReference>
<feature type="transmembrane region" description="Helical" evidence="6">
    <location>
        <begin position="186"/>
        <end position="209"/>
    </location>
</feature>
<name>W9XTH6_9EURO</name>
<dbReference type="RefSeq" id="XP_007735233.1">
    <property type="nucleotide sequence ID" value="XM_007737043.1"/>
</dbReference>
<evidence type="ECO:0000256" key="2">
    <source>
        <dbReference type="ARBA" id="ARBA00022692"/>
    </source>
</evidence>
<dbReference type="OrthoDB" id="196103at2759"/>
<evidence type="ECO:0000313" key="8">
    <source>
        <dbReference type="Proteomes" id="UP000019478"/>
    </source>
</evidence>
<evidence type="ECO:0000256" key="3">
    <source>
        <dbReference type="ARBA" id="ARBA00022989"/>
    </source>
</evidence>
<evidence type="ECO:0000256" key="4">
    <source>
        <dbReference type="ARBA" id="ARBA00023136"/>
    </source>
</evidence>
<evidence type="ECO:0000256" key="1">
    <source>
        <dbReference type="ARBA" id="ARBA00004141"/>
    </source>
</evidence>
<sequence length="385" mass="42122">MLGISAGFLWTGAGFIQFAYADEDSKAMYITVQWVLTSLGGTVGAFISFGANFHQTEATGVSNAVYAVFIVIMCLAMVVAAFGLKDPEDIVRDDGTHLAVFHPTDFWTEVKGVGACFTELRILIILPGIFCAEIVLVLMSSINGYYFDLRTRSLANIIFEMIMIPAPLALAWAMDNKYMTRRRTRGMLGVAIMAVITLATYAGVIGWLVRNDVDRSQPPPAVDWSMSSFASGFVLYILSGIIYSGFQICGQWTLSALSNDPYKCARYAGLFKGTTSLGLMAAFLMDSKNVSYLDQAIVHLVLYAVGVISLVSVTWFCVRDTNYFLEPDVIAPQHITEEACVHGVITQDEVSEEKNKQRVRDGKRPDSGEQGLQPVVAEIGTDKAA</sequence>
<gene>
    <name evidence="7" type="ORF">A1O3_06929</name>
</gene>
<keyword evidence="4 6" id="KW-0472">Membrane</keyword>
<accession>W9XTH6</accession>
<evidence type="ECO:0000313" key="7">
    <source>
        <dbReference type="EMBL" id="EXJ80645.1"/>
    </source>
</evidence>
<dbReference type="eggNOG" id="KOG3098">
    <property type="taxonomic scope" value="Eukaryota"/>
</dbReference>
<dbReference type="GeneID" id="19171033"/>
<keyword evidence="2 6" id="KW-0812">Transmembrane</keyword>
<feature type="transmembrane region" description="Helical" evidence="6">
    <location>
        <begin position="297"/>
        <end position="318"/>
    </location>
</feature>
<feature type="transmembrane region" description="Helical" evidence="6">
    <location>
        <begin position="64"/>
        <end position="84"/>
    </location>
</feature>
<dbReference type="HOGENOM" id="CLU_030884_0_0_1"/>
<feature type="transmembrane region" description="Helical" evidence="6">
    <location>
        <begin position="267"/>
        <end position="285"/>
    </location>
</feature>
<feature type="compositionally biased region" description="Basic and acidic residues" evidence="5">
    <location>
        <begin position="352"/>
        <end position="367"/>
    </location>
</feature>
<dbReference type="InterPro" id="IPR036259">
    <property type="entry name" value="MFS_trans_sf"/>
</dbReference>
<evidence type="ECO:0000256" key="5">
    <source>
        <dbReference type="SAM" id="MobiDB-lite"/>
    </source>
</evidence>
<keyword evidence="8" id="KW-1185">Reference proteome</keyword>
<dbReference type="GO" id="GO:0016020">
    <property type="term" value="C:membrane"/>
    <property type="evidence" value="ECO:0007669"/>
    <property type="project" value="UniProtKB-SubCell"/>
</dbReference>
<dbReference type="InterPro" id="IPR051617">
    <property type="entry name" value="UNC-93-like_regulator"/>
</dbReference>
<dbReference type="PANTHER" id="PTHR23294:SF59">
    <property type="entry name" value="UNC93-LIKE PROTEIN C922.05C"/>
    <property type="match status" value="1"/>
</dbReference>
<proteinExistence type="predicted"/>
<comment type="caution">
    <text evidence="7">The sequence shown here is derived from an EMBL/GenBank/DDBJ whole genome shotgun (WGS) entry which is preliminary data.</text>
</comment>
<feature type="transmembrane region" description="Helical" evidence="6">
    <location>
        <begin position="120"/>
        <end position="142"/>
    </location>
</feature>
<comment type="subcellular location">
    <subcellularLocation>
        <location evidence="1">Membrane</location>
        <topology evidence="1">Multi-pass membrane protein</topology>
    </subcellularLocation>
</comment>
<organism evidence="7 8">
    <name type="scientific">Capronia epimyces CBS 606.96</name>
    <dbReference type="NCBI Taxonomy" id="1182542"/>
    <lineage>
        <taxon>Eukaryota</taxon>
        <taxon>Fungi</taxon>
        <taxon>Dikarya</taxon>
        <taxon>Ascomycota</taxon>
        <taxon>Pezizomycotina</taxon>
        <taxon>Eurotiomycetes</taxon>
        <taxon>Chaetothyriomycetidae</taxon>
        <taxon>Chaetothyriales</taxon>
        <taxon>Herpotrichiellaceae</taxon>
        <taxon>Capronia</taxon>
    </lineage>
</organism>
<reference evidence="7 8" key="1">
    <citation type="submission" date="2013-03" db="EMBL/GenBank/DDBJ databases">
        <title>The Genome Sequence of Capronia epimyces CBS 606.96.</title>
        <authorList>
            <consortium name="The Broad Institute Genomics Platform"/>
            <person name="Cuomo C."/>
            <person name="de Hoog S."/>
            <person name="Gorbushina A."/>
            <person name="Walker B."/>
            <person name="Young S.K."/>
            <person name="Zeng Q."/>
            <person name="Gargeya S."/>
            <person name="Fitzgerald M."/>
            <person name="Haas B."/>
            <person name="Abouelleil A."/>
            <person name="Allen A.W."/>
            <person name="Alvarado L."/>
            <person name="Arachchi H.M."/>
            <person name="Berlin A.M."/>
            <person name="Chapman S.B."/>
            <person name="Gainer-Dewar J."/>
            <person name="Goldberg J."/>
            <person name="Griggs A."/>
            <person name="Gujja S."/>
            <person name="Hansen M."/>
            <person name="Howarth C."/>
            <person name="Imamovic A."/>
            <person name="Ireland A."/>
            <person name="Larimer J."/>
            <person name="McCowan C."/>
            <person name="Murphy C."/>
            <person name="Pearson M."/>
            <person name="Poon T.W."/>
            <person name="Priest M."/>
            <person name="Roberts A."/>
            <person name="Saif S."/>
            <person name="Shea T."/>
            <person name="Sisk P."/>
            <person name="Sykes S."/>
            <person name="Wortman J."/>
            <person name="Nusbaum C."/>
            <person name="Birren B."/>
        </authorList>
    </citation>
    <scope>NUCLEOTIDE SEQUENCE [LARGE SCALE GENOMIC DNA]</scope>
    <source>
        <strain evidence="7 8">CBS 606.96</strain>
    </source>
</reference>